<name>A0A839IVN1_9GAMM</name>
<evidence type="ECO:0000313" key="11">
    <source>
        <dbReference type="Proteomes" id="UP000565262"/>
    </source>
</evidence>
<dbReference type="RefSeq" id="WP_182810780.1">
    <property type="nucleotide sequence ID" value="NZ_JACJFM010000041.1"/>
</dbReference>
<feature type="transmembrane region" description="Helical" evidence="9">
    <location>
        <begin position="155"/>
        <end position="176"/>
    </location>
</feature>
<evidence type="ECO:0000256" key="1">
    <source>
        <dbReference type="ARBA" id="ARBA00004651"/>
    </source>
</evidence>
<evidence type="ECO:0000256" key="5">
    <source>
        <dbReference type="ARBA" id="ARBA00022692"/>
    </source>
</evidence>
<sequence>MSADTVTENIPQDAEDKRHNAEGNATPRQEFFAGARATIPLIVGAIPFGIIFGTLAEPSGLSAYGAMAMSLFVFAGSAQFISLGLLSAGAALPVIIATTFIVNLRHMLYSANLVPKVRHLPQRWRIAMAFGLTDETFAAVSNRYLLQDDIRHAHWFYLGSFLAMYSNWVLCTLLGIALGELFPDMTKWGLDFAMSVTFIGMVVPYLKNKPMWAAVIVAGAMAIATVALPHKLGLIVAAICGIATGLSFHLLEKKRNTQAGGEFS</sequence>
<evidence type="ECO:0000256" key="6">
    <source>
        <dbReference type="ARBA" id="ARBA00022989"/>
    </source>
</evidence>
<dbReference type="PANTHER" id="PTHR34979:SF1">
    <property type="entry name" value="INNER MEMBRANE PROTEIN YGAZ"/>
    <property type="match status" value="1"/>
</dbReference>
<feature type="transmembrane region" description="Helical" evidence="9">
    <location>
        <begin position="234"/>
        <end position="251"/>
    </location>
</feature>
<comment type="caution">
    <text evidence="10">The sequence shown here is derived from an EMBL/GenBank/DDBJ whole genome shotgun (WGS) entry which is preliminary data.</text>
</comment>
<keyword evidence="3" id="KW-0813">Transport</keyword>
<organism evidence="10 11">
    <name type="scientific">Oceanospirillum sediminis</name>
    <dbReference type="NCBI Taxonomy" id="2760088"/>
    <lineage>
        <taxon>Bacteria</taxon>
        <taxon>Pseudomonadati</taxon>
        <taxon>Pseudomonadota</taxon>
        <taxon>Gammaproteobacteria</taxon>
        <taxon>Oceanospirillales</taxon>
        <taxon>Oceanospirillaceae</taxon>
        <taxon>Oceanospirillum</taxon>
    </lineage>
</organism>
<accession>A0A839IVN1</accession>
<dbReference type="GO" id="GO:1903785">
    <property type="term" value="P:L-valine transmembrane transport"/>
    <property type="evidence" value="ECO:0007669"/>
    <property type="project" value="TreeGrafter"/>
</dbReference>
<gene>
    <name evidence="10" type="ORF">H4O21_20570</name>
</gene>
<feature type="compositionally biased region" description="Polar residues" evidence="8">
    <location>
        <begin position="1"/>
        <end position="10"/>
    </location>
</feature>
<protein>
    <submittedName>
        <fullName evidence="10">AzlC family ABC transporter permease</fullName>
    </submittedName>
</protein>
<dbReference type="AlphaFoldDB" id="A0A839IVN1"/>
<feature type="region of interest" description="Disordered" evidence="8">
    <location>
        <begin position="1"/>
        <end position="24"/>
    </location>
</feature>
<feature type="transmembrane region" description="Helical" evidence="9">
    <location>
        <begin position="85"/>
        <end position="104"/>
    </location>
</feature>
<dbReference type="EMBL" id="JACJFM010000041">
    <property type="protein sequence ID" value="MBB1489008.1"/>
    <property type="molecule type" value="Genomic_DNA"/>
</dbReference>
<reference evidence="10 11" key="1">
    <citation type="submission" date="2020-08" db="EMBL/GenBank/DDBJ databases">
        <title>Oceanospirillum sp. nov. isolated from marine sediment.</title>
        <authorList>
            <person name="Ji X."/>
        </authorList>
    </citation>
    <scope>NUCLEOTIDE SEQUENCE [LARGE SCALE GENOMIC DNA]</scope>
    <source>
        <strain evidence="10 11">D5</strain>
    </source>
</reference>
<dbReference type="PANTHER" id="PTHR34979">
    <property type="entry name" value="INNER MEMBRANE PROTEIN YGAZ"/>
    <property type="match status" value="1"/>
</dbReference>
<keyword evidence="7 9" id="KW-0472">Membrane</keyword>
<feature type="transmembrane region" description="Helical" evidence="9">
    <location>
        <begin position="37"/>
        <end position="55"/>
    </location>
</feature>
<dbReference type="InterPro" id="IPR011606">
    <property type="entry name" value="Brnchd-chn_aa_trnsp_permease"/>
</dbReference>
<feature type="transmembrane region" description="Helical" evidence="9">
    <location>
        <begin position="188"/>
        <end position="206"/>
    </location>
</feature>
<proteinExistence type="inferred from homology"/>
<evidence type="ECO:0000256" key="4">
    <source>
        <dbReference type="ARBA" id="ARBA00022475"/>
    </source>
</evidence>
<evidence type="ECO:0000256" key="8">
    <source>
        <dbReference type="SAM" id="MobiDB-lite"/>
    </source>
</evidence>
<dbReference type="GO" id="GO:0005886">
    <property type="term" value="C:plasma membrane"/>
    <property type="evidence" value="ECO:0007669"/>
    <property type="project" value="UniProtKB-SubCell"/>
</dbReference>
<comment type="similarity">
    <text evidence="2">Belongs to the AzlC family.</text>
</comment>
<keyword evidence="11" id="KW-1185">Reference proteome</keyword>
<keyword evidence="4" id="KW-1003">Cell membrane</keyword>
<comment type="subcellular location">
    <subcellularLocation>
        <location evidence="1">Cell membrane</location>
        <topology evidence="1">Multi-pass membrane protein</topology>
    </subcellularLocation>
</comment>
<keyword evidence="6 9" id="KW-1133">Transmembrane helix</keyword>
<evidence type="ECO:0000256" key="9">
    <source>
        <dbReference type="SAM" id="Phobius"/>
    </source>
</evidence>
<dbReference type="Proteomes" id="UP000565262">
    <property type="component" value="Unassembled WGS sequence"/>
</dbReference>
<evidence type="ECO:0000256" key="3">
    <source>
        <dbReference type="ARBA" id="ARBA00022448"/>
    </source>
</evidence>
<evidence type="ECO:0000256" key="7">
    <source>
        <dbReference type="ARBA" id="ARBA00023136"/>
    </source>
</evidence>
<evidence type="ECO:0000256" key="2">
    <source>
        <dbReference type="ARBA" id="ARBA00010735"/>
    </source>
</evidence>
<feature type="transmembrane region" description="Helical" evidence="9">
    <location>
        <begin position="211"/>
        <end position="228"/>
    </location>
</feature>
<keyword evidence="5 9" id="KW-0812">Transmembrane</keyword>
<dbReference type="Pfam" id="PF03591">
    <property type="entry name" value="AzlC"/>
    <property type="match status" value="1"/>
</dbReference>
<evidence type="ECO:0000313" key="10">
    <source>
        <dbReference type="EMBL" id="MBB1489008.1"/>
    </source>
</evidence>